<name>A0A382PI02_9ZZZZ</name>
<sequence length="280" mass="30695">MFSVSTLLRRIATVCVSASLFAFVALAGTAHAGEFDGVTIKFAKAPHGADEIALMEEWLAPFKAATGMEIEHIVIPWGELEALYSANFAGSDVYDVTYQTSTHLNLFGSRGTFSDLHGRFNAADYASERSLFPDNIVNPSYYGDELYGIPAVIGTIVMYVNLDMLDAAGLSIPTNNEELMATAKAVQNPPEVWGFNSPSTVKDYGWYWFYNMIHNYGGDMVSDDMESATFDSPAVRNALQFAVDLRCNDKVQPPLGQYDREAALSLFKAGKLAMMVEEPS</sequence>
<dbReference type="InterPro" id="IPR006059">
    <property type="entry name" value="SBP"/>
</dbReference>
<dbReference type="SUPFAM" id="SSF53850">
    <property type="entry name" value="Periplasmic binding protein-like II"/>
    <property type="match status" value="1"/>
</dbReference>
<dbReference type="Gene3D" id="3.40.190.10">
    <property type="entry name" value="Periplasmic binding protein-like II"/>
    <property type="match status" value="1"/>
</dbReference>
<reference evidence="1" key="1">
    <citation type="submission" date="2018-05" db="EMBL/GenBank/DDBJ databases">
        <authorList>
            <person name="Lanie J.A."/>
            <person name="Ng W.-L."/>
            <person name="Kazmierczak K.M."/>
            <person name="Andrzejewski T.M."/>
            <person name="Davidsen T.M."/>
            <person name="Wayne K.J."/>
            <person name="Tettelin H."/>
            <person name="Glass J.I."/>
            <person name="Rusch D."/>
            <person name="Podicherti R."/>
            <person name="Tsui H.-C.T."/>
            <person name="Winkler M.E."/>
        </authorList>
    </citation>
    <scope>NUCLEOTIDE SEQUENCE</scope>
</reference>
<dbReference type="AlphaFoldDB" id="A0A382PI02"/>
<feature type="non-terminal residue" evidence="1">
    <location>
        <position position="280"/>
    </location>
</feature>
<organism evidence="1">
    <name type="scientific">marine metagenome</name>
    <dbReference type="NCBI Taxonomy" id="408172"/>
    <lineage>
        <taxon>unclassified sequences</taxon>
        <taxon>metagenomes</taxon>
        <taxon>ecological metagenomes</taxon>
    </lineage>
</organism>
<dbReference type="Pfam" id="PF13416">
    <property type="entry name" value="SBP_bac_8"/>
    <property type="match status" value="1"/>
</dbReference>
<gene>
    <name evidence="1" type="ORF">METZ01_LOCUS325129</name>
</gene>
<dbReference type="PANTHER" id="PTHR43649:SF12">
    <property type="entry name" value="DIACETYLCHITOBIOSE BINDING PROTEIN DASA"/>
    <property type="match status" value="1"/>
</dbReference>
<protein>
    <recommendedName>
        <fullName evidence="2">ABC transporter substrate-binding protein</fullName>
    </recommendedName>
</protein>
<evidence type="ECO:0008006" key="2">
    <source>
        <dbReference type="Google" id="ProtNLM"/>
    </source>
</evidence>
<evidence type="ECO:0000313" key="1">
    <source>
        <dbReference type="EMBL" id="SVC72275.1"/>
    </source>
</evidence>
<proteinExistence type="predicted"/>
<dbReference type="PANTHER" id="PTHR43649">
    <property type="entry name" value="ARABINOSE-BINDING PROTEIN-RELATED"/>
    <property type="match status" value="1"/>
</dbReference>
<dbReference type="EMBL" id="UINC01107127">
    <property type="protein sequence ID" value="SVC72275.1"/>
    <property type="molecule type" value="Genomic_DNA"/>
</dbReference>
<dbReference type="InterPro" id="IPR050490">
    <property type="entry name" value="Bact_solute-bd_prot1"/>
</dbReference>
<accession>A0A382PI02</accession>